<reference evidence="1 2" key="1">
    <citation type="submission" date="2019-08" db="EMBL/GenBank/DDBJ databases">
        <title>In-depth cultivation of the pig gut microbiome towards novel bacterial diversity and tailored functional studies.</title>
        <authorList>
            <person name="Wylensek D."/>
            <person name="Hitch T.C.A."/>
            <person name="Clavel T."/>
        </authorList>
    </citation>
    <scope>NUCLEOTIDE SEQUENCE [LARGE SCALE GENOMIC DNA]</scope>
    <source>
        <strain evidence="1 2">BBE-744-WT-12</strain>
    </source>
</reference>
<organism evidence="1 2">
    <name type="scientific">Victivallis lenta</name>
    <dbReference type="NCBI Taxonomy" id="2606640"/>
    <lineage>
        <taxon>Bacteria</taxon>
        <taxon>Pseudomonadati</taxon>
        <taxon>Lentisphaerota</taxon>
        <taxon>Lentisphaeria</taxon>
        <taxon>Victivallales</taxon>
        <taxon>Victivallaceae</taxon>
        <taxon>Victivallis</taxon>
    </lineage>
</organism>
<protein>
    <submittedName>
        <fullName evidence="1">Uncharacterized protein</fullName>
    </submittedName>
</protein>
<dbReference type="Proteomes" id="UP000435649">
    <property type="component" value="Unassembled WGS sequence"/>
</dbReference>
<accession>A0A844G8R1</accession>
<name>A0A844G8R1_9BACT</name>
<evidence type="ECO:0000313" key="2">
    <source>
        <dbReference type="Proteomes" id="UP000435649"/>
    </source>
</evidence>
<dbReference type="RefSeq" id="WP_154420918.1">
    <property type="nucleotide sequence ID" value="NZ_VUNS01000053.1"/>
</dbReference>
<sequence>MIGGVIDIRRMLRDLAGRTDNPLDDGRVEEHVSLDAGSPLKPGRVPYAGAKYRQTAVSGLKSCGK</sequence>
<proteinExistence type="predicted"/>
<dbReference type="AlphaFoldDB" id="A0A844G8R1"/>
<gene>
    <name evidence="1" type="ORF">FYJ85_22255</name>
</gene>
<dbReference type="EMBL" id="VUNS01000053">
    <property type="protein sequence ID" value="MST99756.1"/>
    <property type="molecule type" value="Genomic_DNA"/>
</dbReference>
<evidence type="ECO:0000313" key="1">
    <source>
        <dbReference type="EMBL" id="MST99756.1"/>
    </source>
</evidence>
<keyword evidence="2" id="KW-1185">Reference proteome</keyword>
<comment type="caution">
    <text evidence="1">The sequence shown here is derived from an EMBL/GenBank/DDBJ whole genome shotgun (WGS) entry which is preliminary data.</text>
</comment>